<comment type="subcellular location">
    <subcellularLocation>
        <location evidence="1">Nucleus</location>
    </subcellularLocation>
</comment>
<dbReference type="EMBL" id="JO844577">
    <property type="protein sequence ID" value="AEO36194.1"/>
    <property type="molecule type" value="mRNA"/>
</dbReference>
<dbReference type="CDD" id="cd21693">
    <property type="entry name" value="GINS_B_Psf3"/>
    <property type="match status" value="1"/>
</dbReference>
<dbReference type="InterPro" id="IPR010492">
    <property type="entry name" value="GINS_Psf3"/>
</dbReference>
<dbReference type="InterPro" id="IPR038437">
    <property type="entry name" value="GINS_Psf3_sf"/>
</dbReference>
<dbReference type="PANTHER" id="PTHR22768">
    <property type="entry name" value="DNA REPLICATION COMPLEX GINS PROTEIN PSF3"/>
    <property type="match status" value="1"/>
</dbReference>
<organism evidence="3">
    <name type="scientific">Amblyomma maculatum</name>
    <name type="common">Gulf Coast tick</name>
    <dbReference type="NCBI Taxonomy" id="34609"/>
    <lineage>
        <taxon>Eukaryota</taxon>
        <taxon>Metazoa</taxon>
        <taxon>Ecdysozoa</taxon>
        <taxon>Arthropoda</taxon>
        <taxon>Chelicerata</taxon>
        <taxon>Arachnida</taxon>
        <taxon>Acari</taxon>
        <taxon>Parasitiformes</taxon>
        <taxon>Ixodida</taxon>
        <taxon>Ixodoidea</taxon>
        <taxon>Ixodidae</taxon>
        <taxon>Amblyomminae</taxon>
        <taxon>Amblyomma</taxon>
    </lineage>
</organism>
<dbReference type="SUPFAM" id="SSF158573">
    <property type="entry name" value="GINS helical bundle-like"/>
    <property type="match status" value="1"/>
</dbReference>
<accession>G3MRS6</accession>
<keyword evidence="1" id="KW-0235">DNA replication</keyword>
<comment type="subunit">
    <text evidence="1">Component of the GINS complex.</text>
</comment>
<reference evidence="3" key="1">
    <citation type="journal article" date="2011" name="PLoS ONE">
        <title>A deep insight into the sialotranscriptome of the gulf coast tick, Amblyomma maculatum.</title>
        <authorList>
            <person name="Karim S."/>
            <person name="Singh P."/>
            <person name="Ribeiro J.M."/>
        </authorList>
    </citation>
    <scope>NUCLEOTIDE SEQUENCE</scope>
    <source>
        <tissue evidence="3">Salivary gland</tissue>
    </source>
</reference>
<dbReference type="AlphaFoldDB" id="G3MRS6"/>
<sequence length="209" mass="23901">MSSASGSRRVQCFGDYFSLDDILTTNERVPCKVEITIPKLGSLNTSSTEEEDLKQGTKLDLPLWLAAPMLNRRIVSAEVPKVYRETYREILSAEAVAVDLCRLQPQYYNFGLLLQKLPLPDVEFINNSLIEAFKNRFRHIMDCAQGSIKEDLMDLTARLDVSERTLFALGREALEDLQRWQRRQSHRIATAAMVTNHRKRKRAALTDSV</sequence>
<keyword evidence="1" id="KW-0539">Nucleus</keyword>
<feature type="domain" description="DNA replication complex GINS protein PSF3 N-terminal" evidence="2">
    <location>
        <begin position="17"/>
        <end position="67"/>
    </location>
</feature>
<dbReference type="GO" id="GO:1902975">
    <property type="term" value="P:mitotic DNA replication initiation"/>
    <property type="evidence" value="ECO:0007669"/>
    <property type="project" value="TreeGrafter"/>
</dbReference>
<dbReference type="SUPFAM" id="SSF160059">
    <property type="entry name" value="PriA/YqbF domain"/>
    <property type="match status" value="1"/>
</dbReference>
<protein>
    <recommendedName>
        <fullName evidence="1">DNA replication complex GINS protein PSF3</fullName>
    </recommendedName>
</protein>
<dbReference type="Gene3D" id="1.20.58.2050">
    <property type="match status" value="1"/>
</dbReference>
<dbReference type="PANTHER" id="PTHR22768:SF0">
    <property type="entry name" value="DNA REPLICATION COMPLEX GINS PROTEIN PSF3"/>
    <property type="match status" value="1"/>
</dbReference>
<comment type="function">
    <text evidence="1">The GINS complex plays an essential role in the initiation of DNA replication.</text>
</comment>
<name>G3MRS6_AMBMU</name>
<evidence type="ECO:0000313" key="3">
    <source>
        <dbReference type="EMBL" id="AEO36194.1"/>
    </source>
</evidence>
<proteinExistence type="evidence at transcript level"/>
<evidence type="ECO:0000259" key="2">
    <source>
        <dbReference type="Pfam" id="PF22466"/>
    </source>
</evidence>
<dbReference type="InterPro" id="IPR055221">
    <property type="entry name" value="PSF3_N"/>
</dbReference>
<evidence type="ECO:0000256" key="1">
    <source>
        <dbReference type="RuleBase" id="RU367161"/>
    </source>
</evidence>
<dbReference type="GO" id="GO:0000811">
    <property type="term" value="C:GINS complex"/>
    <property type="evidence" value="ECO:0007669"/>
    <property type="project" value="UniProtKB-UniRule"/>
</dbReference>
<dbReference type="CDD" id="cd11713">
    <property type="entry name" value="GINS_A_psf3"/>
    <property type="match status" value="1"/>
</dbReference>
<comment type="similarity">
    <text evidence="1">Belongs to the GINS3/PSF3 family.</text>
</comment>
<dbReference type="InterPro" id="IPR036224">
    <property type="entry name" value="GINS_bundle-like_dom_sf"/>
</dbReference>
<dbReference type="Pfam" id="PF22466">
    <property type="entry name" value="PSF3_N"/>
    <property type="match status" value="1"/>
</dbReference>